<reference evidence="1 2" key="1">
    <citation type="journal article" date="2016" name="Biochim. Biophys. Acta">
        <title>Characterization of red-shifted phycobilisomes isolated from the chlorophyll f-containing cyanobacterium Halomicronema hongdechloris.</title>
        <authorList>
            <person name="Li Y."/>
            <person name="Lin Y."/>
            <person name="Garvey C.J."/>
            <person name="Birch D."/>
            <person name="Corkery R.W."/>
            <person name="Loughlin P.C."/>
            <person name="Scheer H."/>
            <person name="Willows R.D."/>
            <person name="Chen M."/>
        </authorList>
    </citation>
    <scope>NUCLEOTIDE SEQUENCE [LARGE SCALE GENOMIC DNA]</scope>
    <source>
        <strain evidence="1 2">C2206</strain>
    </source>
</reference>
<accession>A0A1Z3HTD2</accession>
<evidence type="ECO:0000313" key="1">
    <source>
        <dbReference type="EMBL" id="ASC73554.1"/>
    </source>
</evidence>
<sequence>MPYTTNQCDSLTCANAFIAPYDHPGYPGHRSDMMPPSHPDYKTLQLEKRLLGTDAILSKLHGDRLWIVNSRRRNGLLIDKGFYTEFAGPGAAVGGPFDQDCQAVIPLGNLSLVQPESYEDQQKALRIRLQWIRLTQNFTDQPVPIDRAQMILEQFKSYFDQKIVDQVPDQAFALLVGVLPQTVQRARQRI</sequence>
<dbReference type="RefSeq" id="WP_225889378.1">
    <property type="nucleotide sequence ID" value="NZ_CP021983.2"/>
</dbReference>
<dbReference type="Proteomes" id="UP000191901">
    <property type="component" value="Chromosome"/>
</dbReference>
<name>A0A1Z3HTD2_9CYAN</name>
<evidence type="ECO:0000313" key="2">
    <source>
        <dbReference type="Proteomes" id="UP000191901"/>
    </source>
</evidence>
<proteinExistence type="predicted"/>
<gene>
    <name evidence="1" type="ORF">XM38_045230</name>
</gene>
<protein>
    <submittedName>
        <fullName evidence="1">Uncharacterized protein</fullName>
    </submittedName>
</protein>
<keyword evidence="2" id="KW-1185">Reference proteome</keyword>
<dbReference type="STRING" id="1641165.XM38_24830"/>
<dbReference type="KEGG" id="hhg:XM38_045230"/>
<organism evidence="1 2">
    <name type="scientific">Halomicronema hongdechloris C2206</name>
    <dbReference type="NCBI Taxonomy" id="1641165"/>
    <lineage>
        <taxon>Bacteria</taxon>
        <taxon>Bacillati</taxon>
        <taxon>Cyanobacteriota</taxon>
        <taxon>Cyanophyceae</taxon>
        <taxon>Nodosilineales</taxon>
        <taxon>Nodosilineaceae</taxon>
        <taxon>Halomicronema</taxon>
    </lineage>
</organism>
<dbReference type="AlphaFoldDB" id="A0A1Z3HTD2"/>
<dbReference type="EMBL" id="CP021983">
    <property type="protein sequence ID" value="ASC73554.1"/>
    <property type="molecule type" value="Genomic_DNA"/>
</dbReference>